<dbReference type="GO" id="GO:0008168">
    <property type="term" value="F:methyltransferase activity"/>
    <property type="evidence" value="ECO:0007669"/>
    <property type="project" value="UniProtKB-KW"/>
</dbReference>
<dbReference type="PATRIC" id="fig|1218493.3.peg.1050"/>
<dbReference type="GO" id="GO:0032259">
    <property type="term" value="P:methylation"/>
    <property type="evidence" value="ECO:0007669"/>
    <property type="project" value="UniProtKB-KW"/>
</dbReference>
<dbReference type="AlphaFoldDB" id="A0A0F4LAP5"/>
<comment type="caution">
    <text evidence="1">The sequence shown here is derived from an EMBL/GenBank/DDBJ whole genome shotgun (WGS) entry which is preliminary data.</text>
</comment>
<dbReference type="RefSeq" id="WP_045928097.1">
    <property type="nucleotide sequence ID" value="NZ_JBHSZS010000025.1"/>
</dbReference>
<evidence type="ECO:0000313" key="2">
    <source>
        <dbReference type="Proteomes" id="UP000033533"/>
    </source>
</evidence>
<dbReference type="HOGENOM" id="CLU_084734_0_0_9"/>
<gene>
    <name evidence="1" type="ORF">JF76_09980</name>
</gene>
<proteinExistence type="predicted"/>
<protein>
    <submittedName>
        <fullName evidence="1">SAM-dependent methyltransferase</fullName>
    </submittedName>
</protein>
<keyword evidence="1" id="KW-0489">Methyltransferase</keyword>
<accession>A0A0F4LAP5</accession>
<dbReference type="OrthoDB" id="2248737at2"/>
<dbReference type="Proteomes" id="UP000033533">
    <property type="component" value="Unassembled WGS sequence"/>
</dbReference>
<sequence>MTNFLSKINQLDQELNIDPIHHQVKEINDIVSVVSQKQVLRKAPEKLGFLPDKSEEICAGLSQTDIKKFKSANQLINNLRQFLAINFGVWSLPNLQTANAIKESLNIKTGLEIMAGNAYWSKALSDVGVEMTVTDNLDWSKTSSTGSRQFMTVRNFEATKAVKIFDNVDLIICSWAPNFGNSDTNVVSTWQKMNTTSRLLFIGEKGGATNSAAFWQKGLIHHSPELKQINQTFQSFDFINEHIFEITHEI</sequence>
<keyword evidence="1" id="KW-0808">Transferase</keyword>
<evidence type="ECO:0000313" key="1">
    <source>
        <dbReference type="EMBL" id="KJY55363.1"/>
    </source>
</evidence>
<name>A0A0F4LAP5_9LACO</name>
<organism evidence="1 2">
    <name type="scientific">Lactobacillus kullabergensis</name>
    <dbReference type="NCBI Taxonomy" id="1218493"/>
    <lineage>
        <taxon>Bacteria</taxon>
        <taxon>Bacillati</taxon>
        <taxon>Bacillota</taxon>
        <taxon>Bacilli</taxon>
        <taxon>Lactobacillales</taxon>
        <taxon>Lactobacillaceae</taxon>
        <taxon>Lactobacillus</taxon>
    </lineage>
</organism>
<dbReference type="STRING" id="1218493.JF76_09980"/>
<reference evidence="1 2" key="1">
    <citation type="submission" date="2014-12" db="EMBL/GenBank/DDBJ databases">
        <title>Comparative genomics of the lactic acid bacteria isolated from the honey bee gut.</title>
        <authorList>
            <person name="Ellegaard K.M."/>
            <person name="Tamarit D."/>
            <person name="Javelind E."/>
            <person name="Olofsson T."/>
            <person name="Andersson S.G."/>
            <person name="Vasquez A."/>
        </authorList>
    </citation>
    <scope>NUCLEOTIDE SEQUENCE [LARGE SCALE GENOMIC DNA]</scope>
    <source>
        <strain evidence="1 2">Biut2</strain>
    </source>
</reference>
<dbReference type="EMBL" id="JXBY01000019">
    <property type="protein sequence ID" value="KJY55363.1"/>
    <property type="molecule type" value="Genomic_DNA"/>
</dbReference>